<reference evidence="2 3" key="1">
    <citation type="submission" date="2015-12" db="EMBL/GenBank/DDBJ databases">
        <authorList>
            <person name="Tarr C.L."/>
            <person name="Gladney L.M."/>
        </authorList>
    </citation>
    <scope>NUCLEOTIDE SEQUENCE [LARGE SCALE GENOMIC DNA]</scope>
    <source>
        <strain evidence="2 3">1048-83</strain>
    </source>
</reference>
<evidence type="ECO:0000256" key="1">
    <source>
        <dbReference type="SAM" id="SignalP"/>
    </source>
</evidence>
<evidence type="ECO:0008006" key="4">
    <source>
        <dbReference type="Google" id="ProtNLM"/>
    </source>
</evidence>
<dbReference type="Proteomes" id="UP000075609">
    <property type="component" value="Unassembled WGS sequence"/>
</dbReference>
<proteinExistence type="predicted"/>
<evidence type="ECO:0000313" key="3">
    <source>
        <dbReference type="Proteomes" id="UP000075609"/>
    </source>
</evidence>
<accession>A0ABR5W800</accession>
<keyword evidence="1" id="KW-0732">Signal</keyword>
<feature type="signal peptide" evidence="1">
    <location>
        <begin position="1"/>
        <end position="18"/>
    </location>
</feature>
<gene>
    <name evidence="2" type="ORF">ATY35_00150</name>
</gene>
<sequence length="189" mass="21473">MDMIKKVIIIVMASISFAACGGQLKAEEKSVLANDSRNTSVDFNLFKSGKNLRFCVNNISGEGSAMDVFRILLQTADLLKENSYEKVELCFRNKTKFVLGGDDFKVIGEEFGEQNPMYTIRTFPEKLTLLDGTKVYETHNGGVLYLMRVQMADFQDMNSNWFMNDLVSEMKAEKDAKRPKEFAPDEEVF</sequence>
<name>A0ABR5W800_9VIBR</name>
<comment type="caution">
    <text evidence="2">The sequence shown here is derived from an EMBL/GenBank/DDBJ whole genome shotgun (WGS) entry which is preliminary data.</text>
</comment>
<dbReference type="EMBL" id="LOBP01000001">
    <property type="protein sequence ID" value="KYN91035.1"/>
    <property type="molecule type" value="Genomic_DNA"/>
</dbReference>
<dbReference type="PROSITE" id="PS51257">
    <property type="entry name" value="PROKAR_LIPOPROTEIN"/>
    <property type="match status" value="1"/>
</dbReference>
<organism evidence="2 3">
    <name type="scientific">Vibrio cidicii</name>
    <dbReference type="NCBI Taxonomy" id="1763883"/>
    <lineage>
        <taxon>Bacteria</taxon>
        <taxon>Pseudomonadati</taxon>
        <taxon>Pseudomonadota</taxon>
        <taxon>Gammaproteobacteria</taxon>
        <taxon>Vibrionales</taxon>
        <taxon>Vibrionaceae</taxon>
        <taxon>Vibrio</taxon>
    </lineage>
</organism>
<protein>
    <recommendedName>
        <fullName evidence="4">Lipoprotein</fullName>
    </recommendedName>
</protein>
<feature type="chain" id="PRO_5046814038" description="Lipoprotein" evidence="1">
    <location>
        <begin position="19"/>
        <end position="189"/>
    </location>
</feature>
<keyword evidence="3" id="KW-1185">Reference proteome</keyword>
<evidence type="ECO:0000313" key="2">
    <source>
        <dbReference type="EMBL" id="KYN91035.1"/>
    </source>
</evidence>